<evidence type="ECO:0000313" key="4">
    <source>
        <dbReference type="EMBL" id="MDR7360623.1"/>
    </source>
</evidence>
<dbReference type="EMBL" id="JAVDYG010000001">
    <property type="protein sequence ID" value="MDR7360623.1"/>
    <property type="molecule type" value="Genomic_DNA"/>
</dbReference>
<dbReference type="Proteomes" id="UP001183648">
    <property type="component" value="Unassembled WGS sequence"/>
</dbReference>
<dbReference type="InterPro" id="IPR012171">
    <property type="entry name" value="Fatty_acid_desaturase"/>
</dbReference>
<keyword evidence="2" id="KW-1133">Transmembrane helix</keyword>
<feature type="region of interest" description="Disordered" evidence="1">
    <location>
        <begin position="1"/>
        <end position="24"/>
    </location>
</feature>
<comment type="caution">
    <text evidence="4">The sequence shown here is derived from an EMBL/GenBank/DDBJ whole genome shotgun (WGS) entry which is preliminary data.</text>
</comment>
<organism evidence="4 5">
    <name type="scientific">Nocardioides marmoribigeumensis</name>
    <dbReference type="NCBI Taxonomy" id="433649"/>
    <lineage>
        <taxon>Bacteria</taxon>
        <taxon>Bacillati</taxon>
        <taxon>Actinomycetota</taxon>
        <taxon>Actinomycetes</taxon>
        <taxon>Propionibacteriales</taxon>
        <taxon>Nocardioidaceae</taxon>
        <taxon>Nocardioides</taxon>
    </lineage>
</organism>
<feature type="transmembrane region" description="Helical" evidence="2">
    <location>
        <begin position="52"/>
        <end position="73"/>
    </location>
</feature>
<evidence type="ECO:0000313" key="5">
    <source>
        <dbReference type="Proteomes" id="UP001183648"/>
    </source>
</evidence>
<sequence length="369" mass="42019">MTLLTAAPEQPLHPAAGPGILPRSDWPSIGNQHWTELQRRIKAAGLMDPKPVYYWAKITSNLAMLVASWVALFVVGDSWWFLVVAAAMAFCYTQTGFIGHDIGHRQVTRSRRGQDLLGLLHGNLLMGFSYGWWVGHHNSHHSNPNHLEKDSDIVRRRAIFIPDQGFAEKRRTRGTQFIVRHQHLLFYPLLSTESLGLRTESLKALRARLPRLTRTETVLILTHLALYFGTLVWVLGPLKALLFVLTMNAMFGVYIGAVFAPNHKGMPIQLPEEEWGWLTRQVVTSRNIRSSYLIDFLYGGLNYQVEHHLYPAMPRKNLRHARPITKAYCAEIGLPYHEVGVVRSFTEVIAHLYRTTKSYQALAATQKEI</sequence>
<keyword evidence="5" id="KW-1185">Reference proteome</keyword>
<dbReference type="InterPro" id="IPR005804">
    <property type="entry name" value="FA_desaturase_dom"/>
</dbReference>
<reference evidence="4 5" key="1">
    <citation type="submission" date="2023-07" db="EMBL/GenBank/DDBJ databases">
        <title>Sequencing the genomes of 1000 actinobacteria strains.</title>
        <authorList>
            <person name="Klenk H.-P."/>
        </authorList>
    </citation>
    <scope>NUCLEOTIDE SEQUENCE [LARGE SCALE GENOMIC DNA]</scope>
    <source>
        <strain evidence="4 5">DSM 19426</strain>
    </source>
</reference>
<dbReference type="CDD" id="cd03506">
    <property type="entry name" value="Delta6-FADS-like"/>
    <property type="match status" value="1"/>
</dbReference>
<dbReference type="PANTHER" id="PTHR19353">
    <property type="entry name" value="FATTY ACID DESATURASE 2"/>
    <property type="match status" value="1"/>
</dbReference>
<proteinExistence type="predicted"/>
<keyword evidence="2" id="KW-0812">Transmembrane</keyword>
<dbReference type="PIRSF" id="PIRSF015921">
    <property type="entry name" value="FA_sphinglp_des"/>
    <property type="match status" value="1"/>
</dbReference>
<feature type="domain" description="Fatty acid desaturase" evidence="3">
    <location>
        <begin position="78"/>
        <end position="339"/>
    </location>
</feature>
<keyword evidence="2" id="KW-0472">Membrane</keyword>
<evidence type="ECO:0000256" key="2">
    <source>
        <dbReference type="SAM" id="Phobius"/>
    </source>
</evidence>
<feature type="transmembrane region" description="Helical" evidence="2">
    <location>
        <begin position="241"/>
        <end position="260"/>
    </location>
</feature>
<accession>A0ABU2BPQ1</accession>
<protein>
    <submittedName>
        <fullName evidence="4">Fatty acid desaturase</fullName>
    </submittedName>
</protein>
<name>A0ABU2BPQ1_9ACTN</name>
<feature type="transmembrane region" description="Helical" evidence="2">
    <location>
        <begin position="218"/>
        <end position="235"/>
    </location>
</feature>
<evidence type="ECO:0000259" key="3">
    <source>
        <dbReference type="Pfam" id="PF00487"/>
    </source>
</evidence>
<feature type="transmembrane region" description="Helical" evidence="2">
    <location>
        <begin position="79"/>
        <end position="102"/>
    </location>
</feature>
<evidence type="ECO:0000256" key="1">
    <source>
        <dbReference type="SAM" id="MobiDB-lite"/>
    </source>
</evidence>
<gene>
    <name evidence="4" type="ORF">J2S63_000176</name>
</gene>
<dbReference type="RefSeq" id="WP_310297356.1">
    <property type="nucleotide sequence ID" value="NZ_BAAAPS010000011.1"/>
</dbReference>
<dbReference type="Pfam" id="PF00487">
    <property type="entry name" value="FA_desaturase"/>
    <property type="match status" value="1"/>
</dbReference>
<dbReference type="PANTHER" id="PTHR19353:SF19">
    <property type="entry name" value="DELTA(5) FATTY ACID DESATURASE C-RELATED"/>
    <property type="match status" value="1"/>
</dbReference>